<evidence type="ECO:0000313" key="1">
    <source>
        <dbReference type="EMBL" id="WVZ25884.1"/>
    </source>
</evidence>
<accession>A0AAQ3SB41</accession>
<reference evidence="1 2" key="1">
    <citation type="journal article" date="2023" name="Life. Sci Alliance">
        <title>Evolutionary insights into 3D genome organization and epigenetic landscape of Vigna mungo.</title>
        <authorList>
            <person name="Junaid A."/>
            <person name="Singh B."/>
            <person name="Bhatia S."/>
        </authorList>
    </citation>
    <scope>NUCLEOTIDE SEQUENCE [LARGE SCALE GENOMIC DNA]</scope>
    <source>
        <strain evidence="1">Urdbean</strain>
    </source>
</reference>
<organism evidence="1 2">
    <name type="scientific">Vigna mungo</name>
    <name type="common">Black gram</name>
    <name type="synonym">Phaseolus mungo</name>
    <dbReference type="NCBI Taxonomy" id="3915"/>
    <lineage>
        <taxon>Eukaryota</taxon>
        <taxon>Viridiplantae</taxon>
        <taxon>Streptophyta</taxon>
        <taxon>Embryophyta</taxon>
        <taxon>Tracheophyta</taxon>
        <taxon>Spermatophyta</taxon>
        <taxon>Magnoliopsida</taxon>
        <taxon>eudicotyledons</taxon>
        <taxon>Gunneridae</taxon>
        <taxon>Pentapetalae</taxon>
        <taxon>rosids</taxon>
        <taxon>fabids</taxon>
        <taxon>Fabales</taxon>
        <taxon>Fabaceae</taxon>
        <taxon>Papilionoideae</taxon>
        <taxon>50 kb inversion clade</taxon>
        <taxon>NPAAA clade</taxon>
        <taxon>indigoferoid/millettioid clade</taxon>
        <taxon>Phaseoleae</taxon>
        <taxon>Vigna</taxon>
    </lineage>
</organism>
<dbReference type="EMBL" id="CP144700">
    <property type="protein sequence ID" value="WVZ25884.1"/>
    <property type="molecule type" value="Genomic_DNA"/>
</dbReference>
<evidence type="ECO:0000313" key="2">
    <source>
        <dbReference type="Proteomes" id="UP001374535"/>
    </source>
</evidence>
<sequence length="139" mass="16254">MAIRMLLQAGFSPMLKANDIGGISQKGSHAKRNYFIHVVDPTKRNKALRCCCWKDEIVGLLKPWLSNYCYLFWFHSAKFLLASMLICRCVFQINIEEKVQYYDVATDKRAEFDRAMAEYNKKIESGEFDETDEESEFDE</sequence>
<gene>
    <name evidence="1" type="ORF">V8G54_004428</name>
</gene>
<name>A0AAQ3SB41_VIGMU</name>
<keyword evidence="2" id="KW-1185">Reference proteome</keyword>
<dbReference type="Proteomes" id="UP001374535">
    <property type="component" value="Chromosome 1"/>
</dbReference>
<dbReference type="AlphaFoldDB" id="A0AAQ3SB41"/>
<proteinExistence type="predicted"/>
<protein>
    <submittedName>
        <fullName evidence="1">Uncharacterized protein</fullName>
    </submittedName>
</protein>